<feature type="domain" description="Peptidase M50" evidence="12">
    <location>
        <begin position="5"/>
        <end position="84"/>
    </location>
</feature>
<evidence type="ECO:0000256" key="6">
    <source>
        <dbReference type="ARBA" id="ARBA00022801"/>
    </source>
</evidence>
<feature type="non-terminal residue" evidence="13">
    <location>
        <position position="1"/>
    </location>
</feature>
<evidence type="ECO:0000256" key="2">
    <source>
        <dbReference type="ARBA" id="ARBA00004141"/>
    </source>
</evidence>
<evidence type="ECO:0000256" key="5">
    <source>
        <dbReference type="ARBA" id="ARBA00022692"/>
    </source>
</evidence>
<keyword evidence="6" id="KW-0378">Hydrolase</keyword>
<proteinExistence type="inferred from homology"/>
<evidence type="ECO:0000313" key="13">
    <source>
        <dbReference type="EMBL" id="PMP81891.1"/>
    </source>
</evidence>
<evidence type="ECO:0000256" key="4">
    <source>
        <dbReference type="ARBA" id="ARBA00022670"/>
    </source>
</evidence>
<keyword evidence="9" id="KW-0482">Metalloprotease</keyword>
<keyword evidence="7" id="KW-0862">Zinc</keyword>
<dbReference type="InterPro" id="IPR008915">
    <property type="entry name" value="Peptidase_M50"/>
</dbReference>
<evidence type="ECO:0000256" key="10">
    <source>
        <dbReference type="ARBA" id="ARBA00023136"/>
    </source>
</evidence>
<dbReference type="GO" id="GO:0006508">
    <property type="term" value="P:proteolysis"/>
    <property type="evidence" value="ECO:0007669"/>
    <property type="project" value="UniProtKB-KW"/>
</dbReference>
<accession>A0A2J6X5K4</accession>
<reference evidence="13 14" key="1">
    <citation type="submission" date="2018-01" db="EMBL/GenBank/DDBJ databases">
        <title>Metagenomic assembled genomes from two thermal pools in the Uzon Caldera, Kamchatka, Russia.</title>
        <authorList>
            <person name="Wilkins L."/>
            <person name="Ettinger C."/>
        </authorList>
    </citation>
    <scope>NUCLEOTIDE SEQUENCE [LARGE SCALE GENOMIC DNA]</scope>
    <source>
        <strain evidence="13">ZAV-02</strain>
    </source>
</reference>
<evidence type="ECO:0000256" key="1">
    <source>
        <dbReference type="ARBA" id="ARBA00001947"/>
    </source>
</evidence>
<organism evidence="13 14">
    <name type="scientific">Chloroflexus aggregans</name>
    <dbReference type="NCBI Taxonomy" id="152260"/>
    <lineage>
        <taxon>Bacteria</taxon>
        <taxon>Bacillati</taxon>
        <taxon>Chloroflexota</taxon>
        <taxon>Chloroflexia</taxon>
        <taxon>Chloroflexales</taxon>
        <taxon>Chloroflexineae</taxon>
        <taxon>Chloroflexaceae</taxon>
        <taxon>Chloroflexus</taxon>
    </lineage>
</organism>
<dbReference type="EMBL" id="PNIQ01000500">
    <property type="protein sequence ID" value="PMP81891.1"/>
    <property type="molecule type" value="Genomic_DNA"/>
</dbReference>
<dbReference type="PANTHER" id="PTHR42837:SF2">
    <property type="entry name" value="MEMBRANE METALLOPROTEASE ARASP2, CHLOROPLASTIC-RELATED"/>
    <property type="match status" value="1"/>
</dbReference>
<feature type="transmembrane region" description="Helical" evidence="11">
    <location>
        <begin position="24"/>
        <end position="43"/>
    </location>
</feature>
<evidence type="ECO:0000256" key="9">
    <source>
        <dbReference type="ARBA" id="ARBA00023049"/>
    </source>
</evidence>
<dbReference type="InterPro" id="IPR004387">
    <property type="entry name" value="Pept_M50_Zn"/>
</dbReference>
<comment type="similarity">
    <text evidence="3">Belongs to the peptidase M50B family.</text>
</comment>
<dbReference type="PANTHER" id="PTHR42837">
    <property type="entry name" value="REGULATOR OF SIGMA-E PROTEASE RSEP"/>
    <property type="match status" value="1"/>
</dbReference>
<dbReference type="Proteomes" id="UP000243376">
    <property type="component" value="Unassembled WGS sequence"/>
</dbReference>
<comment type="subcellular location">
    <subcellularLocation>
        <location evidence="2">Membrane</location>
        <topology evidence="2">Multi-pass membrane protein</topology>
    </subcellularLocation>
</comment>
<evidence type="ECO:0000313" key="14">
    <source>
        <dbReference type="Proteomes" id="UP000243376"/>
    </source>
</evidence>
<gene>
    <name evidence="13" type="ORF">C0184_07600</name>
</gene>
<evidence type="ECO:0000256" key="7">
    <source>
        <dbReference type="ARBA" id="ARBA00022833"/>
    </source>
</evidence>
<name>A0A2J6X5K4_9CHLR</name>
<keyword evidence="10 11" id="KW-0472">Membrane</keyword>
<evidence type="ECO:0000256" key="8">
    <source>
        <dbReference type="ARBA" id="ARBA00022989"/>
    </source>
</evidence>
<evidence type="ECO:0000256" key="3">
    <source>
        <dbReference type="ARBA" id="ARBA00007931"/>
    </source>
</evidence>
<dbReference type="Pfam" id="PF02163">
    <property type="entry name" value="Peptidase_M50"/>
    <property type="match status" value="1"/>
</dbReference>
<evidence type="ECO:0000256" key="11">
    <source>
        <dbReference type="SAM" id="Phobius"/>
    </source>
</evidence>
<dbReference type="GO" id="GO:0016020">
    <property type="term" value="C:membrane"/>
    <property type="evidence" value="ECO:0007669"/>
    <property type="project" value="UniProtKB-SubCell"/>
</dbReference>
<comment type="cofactor">
    <cofactor evidence="1">
        <name>Zn(2+)</name>
        <dbReference type="ChEBI" id="CHEBI:29105"/>
    </cofactor>
</comment>
<feature type="transmembrane region" description="Helical" evidence="11">
    <location>
        <begin position="72"/>
        <end position="91"/>
    </location>
</feature>
<dbReference type="GO" id="GO:0004222">
    <property type="term" value="F:metalloendopeptidase activity"/>
    <property type="evidence" value="ECO:0007669"/>
    <property type="project" value="InterPro"/>
</dbReference>
<keyword evidence="8 11" id="KW-1133">Transmembrane helix</keyword>
<sequence length="106" mass="11477">GEPLGPVGIARATGEVIRQPDGFISFWSLTAVLSLNLFILNLLPIPALDGSHIIFALIEWVRGKKLPPEKEALVHTFGFMALMGLMLLLTVNDVINAVQGTPIFGR</sequence>
<keyword evidence="4" id="KW-0645">Protease</keyword>
<comment type="caution">
    <text evidence="13">The sequence shown here is derived from an EMBL/GenBank/DDBJ whole genome shotgun (WGS) entry which is preliminary data.</text>
</comment>
<evidence type="ECO:0000259" key="12">
    <source>
        <dbReference type="Pfam" id="PF02163"/>
    </source>
</evidence>
<dbReference type="AlphaFoldDB" id="A0A2J6X5K4"/>
<keyword evidence="5 11" id="KW-0812">Transmembrane</keyword>
<protein>
    <submittedName>
        <fullName evidence="13">Peptidase M50</fullName>
    </submittedName>
</protein>